<evidence type="ECO:0000313" key="5">
    <source>
        <dbReference type="EMBL" id="MCG2673202.1"/>
    </source>
</evidence>
<dbReference type="Gene3D" id="2.160.10.10">
    <property type="entry name" value="Hexapeptide repeat proteins"/>
    <property type="match status" value="1"/>
</dbReference>
<comment type="caution">
    <text evidence="5">The sequence shown here is derived from an EMBL/GenBank/DDBJ whole genome shotgun (WGS) entry which is preliminary data.</text>
</comment>
<dbReference type="PIRSF" id="PIRSF000441">
    <property type="entry name" value="CysE"/>
    <property type="match status" value="1"/>
</dbReference>
<dbReference type="RefSeq" id="WP_237874226.1">
    <property type="nucleotide sequence ID" value="NZ_JAKLUA010000038.1"/>
</dbReference>
<dbReference type="Pfam" id="PF00132">
    <property type="entry name" value="Hexapep"/>
    <property type="match status" value="1"/>
</dbReference>
<evidence type="ECO:0000256" key="2">
    <source>
        <dbReference type="ARBA" id="ARBA00022679"/>
    </source>
</evidence>
<dbReference type="InterPro" id="IPR011004">
    <property type="entry name" value="Trimer_LpxA-like_sf"/>
</dbReference>
<dbReference type="InterPro" id="IPR001451">
    <property type="entry name" value="Hexapep"/>
</dbReference>
<dbReference type="PROSITE" id="PS00101">
    <property type="entry name" value="HEXAPEP_TRANSFERASES"/>
    <property type="match status" value="1"/>
</dbReference>
<name>A0ABS9M1R3_9BRAD</name>
<evidence type="ECO:0000313" key="6">
    <source>
        <dbReference type="Proteomes" id="UP001139012"/>
    </source>
</evidence>
<gene>
    <name evidence="5" type="ORF">L6637_40635</name>
</gene>
<dbReference type="Proteomes" id="UP001139012">
    <property type="component" value="Unassembled WGS sequence"/>
</dbReference>
<protein>
    <submittedName>
        <fullName evidence="5">Serine acetyltransferase</fullName>
    </submittedName>
</protein>
<dbReference type="InterPro" id="IPR005881">
    <property type="entry name" value="Ser_O-AcTrfase"/>
</dbReference>
<dbReference type="EMBL" id="JAKLUA010000038">
    <property type="protein sequence ID" value="MCG2673202.1"/>
    <property type="molecule type" value="Genomic_DNA"/>
</dbReference>
<comment type="similarity">
    <text evidence="1">Belongs to the transferase hexapeptide repeat family.</text>
</comment>
<accession>A0ABS9M1R3</accession>
<dbReference type="InterPro" id="IPR045304">
    <property type="entry name" value="LbH_SAT"/>
</dbReference>
<keyword evidence="3" id="KW-0677">Repeat</keyword>
<proteinExistence type="inferred from homology"/>
<dbReference type="InterPro" id="IPR018357">
    <property type="entry name" value="Hexapep_transf_CS"/>
</dbReference>
<keyword evidence="4" id="KW-0012">Acyltransferase</keyword>
<sequence>MNHIFNISAILLSAIERYQYYRARDGFAARVAQRYFILKHLIFTIITGSDISPFAKIGKRLFLPHPNGVIIHKDAVIGDDCIIMQQVTVGQLAVGNVPKLGNGVYIGAGAKVLGPISIGDRARIGANSVVLSDIPAGKTAVGIPAKVVNS</sequence>
<evidence type="ECO:0000256" key="1">
    <source>
        <dbReference type="ARBA" id="ARBA00007274"/>
    </source>
</evidence>
<dbReference type="CDD" id="cd03354">
    <property type="entry name" value="LbH_SAT"/>
    <property type="match status" value="1"/>
</dbReference>
<reference evidence="5" key="1">
    <citation type="submission" date="2022-01" db="EMBL/GenBank/DDBJ databases">
        <title>Genome sequnece data of strain Bradyrhizobium sp. nov.</title>
        <authorList>
            <person name="Zhang J."/>
        </authorList>
    </citation>
    <scope>NUCLEOTIDE SEQUENCE</scope>
    <source>
        <strain evidence="5">WYCCWR 12774</strain>
    </source>
</reference>
<organism evidence="5 6">
    <name type="scientific">Bradyrhizobium zhengyangense</name>
    <dbReference type="NCBI Taxonomy" id="2911009"/>
    <lineage>
        <taxon>Bacteria</taxon>
        <taxon>Pseudomonadati</taxon>
        <taxon>Pseudomonadota</taxon>
        <taxon>Alphaproteobacteria</taxon>
        <taxon>Hyphomicrobiales</taxon>
        <taxon>Nitrobacteraceae</taxon>
        <taxon>Bradyrhizobium</taxon>
    </lineage>
</organism>
<dbReference type="SUPFAM" id="SSF51161">
    <property type="entry name" value="Trimeric LpxA-like enzymes"/>
    <property type="match status" value="1"/>
</dbReference>
<evidence type="ECO:0000256" key="4">
    <source>
        <dbReference type="ARBA" id="ARBA00023315"/>
    </source>
</evidence>
<keyword evidence="2" id="KW-0808">Transferase</keyword>
<dbReference type="PANTHER" id="PTHR42811">
    <property type="entry name" value="SERINE ACETYLTRANSFERASE"/>
    <property type="match status" value="1"/>
</dbReference>
<evidence type="ECO:0000256" key="3">
    <source>
        <dbReference type="ARBA" id="ARBA00022737"/>
    </source>
</evidence>
<keyword evidence="6" id="KW-1185">Reference proteome</keyword>